<evidence type="ECO:0000313" key="4">
    <source>
        <dbReference type="Proteomes" id="UP000627715"/>
    </source>
</evidence>
<accession>A0A917GSJ5</accession>
<keyword evidence="4" id="KW-1185">Reference proteome</keyword>
<organism evidence="3 4">
    <name type="scientific">Pseudohongiella nitratireducens</name>
    <dbReference type="NCBI Taxonomy" id="1768907"/>
    <lineage>
        <taxon>Bacteria</taxon>
        <taxon>Pseudomonadati</taxon>
        <taxon>Pseudomonadota</taxon>
        <taxon>Gammaproteobacteria</taxon>
        <taxon>Pseudomonadales</taxon>
        <taxon>Pseudohongiellaceae</taxon>
        <taxon>Pseudohongiella</taxon>
    </lineage>
</organism>
<feature type="region of interest" description="Disordered" evidence="1">
    <location>
        <begin position="156"/>
        <end position="186"/>
    </location>
</feature>
<dbReference type="RefSeq" id="WP_068812159.1">
    <property type="nucleotide sequence ID" value="NZ_BMIY01000004.1"/>
</dbReference>
<feature type="chain" id="PRO_5037939718" evidence="2">
    <location>
        <begin position="22"/>
        <end position="186"/>
    </location>
</feature>
<feature type="compositionally biased region" description="Polar residues" evidence="1">
    <location>
        <begin position="156"/>
        <end position="169"/>
    </location>
</feature>
<evidence type="ECO:0000256" key="2">
    <source>
        <dbReference type="SAM" id="SignalP"/>
    </source>
</evidence>
<keyword evidence="2" id="KW-0732">Signal</keyword>
<protein>
    <submittedName>
        <fullName evidence="3">Uncharacterized protein</fullName>
    </submittedName>
</protein>
<dbReference type="AlphaFoldDB" id="A0A917GSJ5"/>
<name>A0A917GSJ5_9GAMM</name>
<dbReference type="Proteomes" id="UP000627715">
    <property type="component" value="Unassembled WGS sequence"/>
</dbReference>
<evidence type="ECO:0000313" key="3">
    <source>
        <dbReference type="EMBL" id="GGG55076.1"/>
    </source>
</evidence>
<reference evidence="3" key="1">
    <citation type="journal article" date="2014" name="Int. J. Syst. Evol. Microbiol.">
        <title>Complete genome sequence of Corynebacterium casei LMG S-19264T (=DSM 44701T), isolated from a smear-ripened cheese.</title>
        <authorList>
            <consortium name="US DOE Joint Genome Institute (JGI-PGF)"/>
            <person name="Walter F."/>
            <person name="Albersmeier A."/>
            <person name="Kalinowski J."/>
            <person name="Ruckert C."/>
        </authorList>
    </citation>
    <scope>NUCLEOTIDE SEQUENCE</scope>
    <source>
        <strain evidence="3">CGMCC 1.15425</strain>
    </source>
</reference>
<dbReference type="OrthoDB" id="9978056at2"/>
<evidence type="ECO:0000256" key="1">
    <source>
        <dbReference type="SAM" id="MobiDB-lite"/>
    </source>
</evidence>
<comment type="caution">
    <text evidence="3">The sequence shown here is derived from an EMBL/GenBank/DDBJ whole genome shotgun (WGS) entry which is preliminary data.</text>
</comment>
<feature type="signal peptide" evidence="2">
    <location>
        <begin position="1"/>
        <end position="21"/>
    </location>
</feature>
<dbReference type="EMBL" id="BMIY01000004">
    <property type="protein sequence ID" value="GGG55076.1"/>
    <property type="molecule type" value="Genomic_DNA"/>
</dbReference>
<reference evidence="3" key="2">
    <citation type="submission" date="2020-09" db="EMBL/GenBank/DDBJ databases">
        <authorList>
            <person name="Sun Q."/>
            <person name="Zhou Y."/>
        </authorList>
    </citation>
    <scope>NUCLEOTIDE SEQUENCE</scope>
    <source>
        <strain evidence="3">CGMCC 1.15425</strain>
    </source>
</reference>
<proteinExistence type="predicted"/>
<sequence length="186" mass="20656">MKITRAFLALMSLLCSMQVTAQTESGATLPTGGNGNDALSAEQGVTVELEEERIPKQPLRESRLWLPPSLDSLQPFLITAALRAMENPDCRDVLYGSVNEFRTENDEPTFTILCMQNPRHTFNLIFPQSILMPSVPEEVQAETREAEAQLDRLRNLLQSEATTPDNSAQPAVPEPVDTHQPPPEVF</sequence>
<gene>
    <name evidence="3" type="ORF">GCM10011403_10180</name>
</gene>